<dbReference type="AlphaFoldDB" id="A0A1D1UCG5"/>
<sequence>LRDPCRHASSSTTARQLLGPPAESMGANQDLVKRNRTKRKSKVCIK</sequence>
<gene>
    <name evidence="2" type="primary">RvY_00346-1</name>
    <name evidence="2" type="synonym">RvY_00346.1</name>
    <name evidence="2" type="ORF">RvY_00346</name>
</gene>
<feature type="non-terminal residue" evidence="2">
    <location>
        <position position="1"/>
    </location>
</feature>
<evidence type="ECO:0000313" key="3">
    <source>
        <dbReference type="Proteomes" id="UP000186922"/>
    </source>
</evidence>
<organism evidence="2 3">
    <name type="scientific">Ramazzottius varieornatus</name>
    <name type="common">Water bear</name>
    <name type="synonym">Tardigrade</name>
    <dbReference type="NCBI Taxonomy" id="947166"/>
    <lineage>
        <taxon>Eukaryota</taxon>
        <taxon>Metazoa</taxon>
        <taxon>Ecdysozoa</taxon>
        <taxon>Tardigrada</taxon>
        <taxon>Eutardigrada</taxon>
        <taxon>Parachela</taxon>
        <taxon>Hypsibioidea</taxon>
        <taxon>Ramazzottiidae</taxon>
        <taxon>Ramazzottius</taxon>
    </lineage>
</organism>
<comment type="caution">
    <text evidence="2">The sequence shown here is derived from an EMBL/GenBank/DDBJ whole genome shotgun (WGS) entry which is preliminary data.</text>
</comment>
<name>A0A1D1UCG5_RAMVA</name>
<feature type="compositionally biased region" description="Basic residues" evidence="1">
    <location>
        <begin position="34"/>
        <end position="46"/>
    </location>
</feature>
<reference evidence="2 3" key="1">
    <citation type="journal article" date="2016" name="Nat. Commun.">
        <title>Extremotolerant tardigrade genome and improved radiotolerance of human cultured cells by tardigrade-unique protein.</title>
        <authorList>
            <person name="Hashimoto T."/>
            <person name="Horikawa D.D."/>
            <person name="Saito Y."/>
            <person name="Kuwahara H."/>
            <person name="Kozuka-Hata H."/>
            <person name="Shin-I T."/>
            <person name="Minakuchi Y."/>
            <person name="Ohishi K."/>
            <person name="Motoyama A."/>
            <person name="Aizu T."/>
            <person name="Enomoto A."/>
            <person name="Kondo K."/>
            <person name="Tanaka S."/>
            <person name="Hara Y."/>
            <person name="Koshikawa S."/>
            <person name="Sagara H."/>
            <person name="Miura T."/>
            <person name="Yokobori S."/>
            <person name="Miyagawa K."/>
            <person name="Suzuki Y."/>
            <person name="Kubo T."/>
            <person name="Oyama M."/>
            <person name="Kohara Y."/>
            <person name="Fujiyama A."/>
            <person name="Arakawa K."/>
            <person name="Katayama T."/>
            <person name="Toyoda A."/>
            <person name="Kunieda T."/>
        </authorList>
    </citation>
    <scope>NUCLEOTIDE SEQUENCE [LARGE SCALE GENOMIC DNA]</scope>
    <source>
        <strain evidence="2 3">YOKOZUNA-1</strain>
    </source>
</reference>
<dbReference type="Proteomes" id="UP000186922">
    <property type="component" value="Unassembled WGS sequence"/>
</dbReference>
<feature type="region of interest" description="Disordered" evidence="1">
    <location>
        <begin position="1"/>
        <end position="46"/>
    </location>
</feature>
<protein>
    <submittedName>
        <fullName evidence="2">Uncharacterized protein</fullName>
    </submittedName>
</protein>
<evidence type="ECO:0000256" key="1">
    <source>
        <dbReference type="SAM" id="MobiDB-lite"/>
    </source>
</evidence>
<evidence type="ECO:0000313" key="2">
    <source>
        <dbReference type="EMBL" id="GAU87514.1"/>
    </source>
</evidence>
<keyword evidence="3" id="KW-1185">Reference proteome</keyword>
<proteinExistence type="predicted"/>
<dbReference type="EMBL" id="BDGG01000001">
    <property type="protein sequence ID" value="GAU87514.1"/>
    <property type="molecule type" value="Genomic_DNA"/>
</dbReference>
<accession>A0A1D1UCG5</accession>